<feature type="compositionally biased region" description="Acidic residues" evidence="2">
    <location>
        <begin position="847"/>
        <end position="860"/>
    </location>
</feature>
<dbReference type="Proteomes" id="UP001165190">
    <property type="component" value="Unassembled WGS sequence"/>
</dbReference>
<evidence type="ECO:0000313" key="4">
    <source>
        <dbReference type="EMBL" id="GMI66910.1"/>
    </source>
</evidence>
<feature type="coiled-coil region" evidence="1">
    <location>
        <begin position="229"/>
        <end position="466"/>
    </location>
</feature>
<proteinExistence type="predicted"/>
<feature type="compositionally biased region" description="Basic and acidic residues" evidence="2">
    <location>
        <begin position="729"/>
        <end position="741"/>
    </location>
</feature>
<keyword evidence="5" id="KW-1185">Reference proteome</keyword>
<gene>
    <name evidence="4" type="ORF">HRI_000360400</name>
</gene>
<feature type="domain" description="FHA" evidence="3">
    <location>
        <begin position="88"/>
        <end position="142"/>
    </location>
</feature>
<evidence type="ECO:0000256" key="2">
    <source>
        <dbReference type="SAM" id="MobiDB-lite"/>
    </source>
</evidence>
<organism evidence="4 5">
    <name type="scientific">Hibiscus trionum</name>
    <name type="common">Flower of an hour</name>
    <dbReference type="NCBI Taxonomy" id="183268"/>
    <lineage>
        <taxon>Eukaryota</taxon>
        <taxon>Viridiplantae</taxon>
        <taxon>Streptophyta</taxon>
        <taxon>Embryophyta</taxon>
        <taxon>Tracheophyta</taxon>
        <taxon>Spermatophyta</taxon>
        <taxon>Magnoliopsida</taxon>
        <taxon>eudicotyledons</taxon>
        <taxon>Gunneridae</taxon>
        <taxon>Pentapetalae</taxon>
        <taxon>rosids</taxon>
        <taxon>malvids</taxon>
        <taxon>Malvales</taxon>
        <taxon>Malvaceae</taxon>
        <taxon>Malvoideae</taxon>
        <taxon>Hibiscus</taxon>
    </lineage>
</organism>
<protein>
    <recommendedName>
        <fullName evidence="3">FHA domain-containing protein</fullName>
    </recommendedName>
</protein>
<dbReference type="InterPro" id="IPR000253">
    <property type="entry name" value="FHA_dom"/>
</dbReference>
<keyword evidence="1" id="KW-0175">Coiled coil</keyword>
<dbReference type="EMBL" id="BSYR01000004">
    <property type="protein sequence ID" value="GMI66910.1"/>
    <property type="molecule type" value="Genomic_DNA"/>
</dbReference>
<reference evidence="4" key="1">
    <citation type="submission" date="2023-05" db="EMBL/GenBank/DDBJ databases">
        <title>Genome and transcriptome analyses reveal genes involved in the formation of fine ridges on petal epidermal cells in Hibiscus trionum.</title>
        <authorList>
            <person name="Koshimizu S."/>
            <person name="Masuda S."/>
            <person name="Ishii T."/>
            <person name="Shirasu K."/>
            <person name="Hoshino A."/>
            <person name="Arita M."/>
        </authorList>
    </citation>
    <scope>NUCLEOTIDE SEQUENCE</scope>
    <source>
        <strain evidence="4">Hamamatsu line</strain>
    </source>
</reference>
<feature type="compositionally biased region" description="Acidic residues" evidence="2">
    <location>
        <begin position="804"/>
        <end position="814"/>
    </location>
</feature>
<dbReference type="InterPro" id="IPR008984">
    <property type="entry name" value="SMAD_FHA_dom_sf"/>
</dbReference>
<evidence type="ECO:0000313" key="5">
    <source>
        <dbReference type="Proteomes" id="UP001165190"/>
    </source>
</evidence>
<evidence type="ECO:0000256" key="1">
    <source>
        <dbReference type="SAM" id="Coils"/>
    </source>
</evidence>
<feature type="compositionally biased region" description="Basic and acidic residues" evidence="2">
    <location>
        <begin position="1"/>
        <end position="10"/>
    </location>
</feature>
<accession>A0A9W7GZU8</accession>
<feature type="compositionally biased region" description="Polar residues" evidence="2">
    <location>
        <begin position="824"/>
        <end position="839"/>
    </location>
</feature>
<dbReference type="PROSITE" id="PS50006">
    <property type="entry name" value="FHA_DOMAIN"/>
    <property type="match status" value="1"/>
</dbReference>
<dbReference type="AlphaFoldDB" id="A0A9W7GZU8"/>
<dbReference type="Pfam" id="PF00498">
    <property type="entry name" value="FHA"/>
    <property type="match status" value="1"/>
</dbReference>
<dbReference type="Gene3D" id="2.60.200.20">
    <property type="match status" value="1"/>
</dbReference>
<dbReference type="OrthoDB" id="687730at2759"/>
<feature type="compositionally biased region" description="Basic and acidic residues" evidence="2">
    <location>
        <begin position="711"/>
        <end position="720"/>
    </location>
</feature>
<dbReference type="PANTHER" id="PTHR47458:SF1">
    <property type="entry name" value="SMAD_FHA DOMAIN-CONTAINING PROTEIN"/>
    <property type="match status" value="1"/>
</dbReference>
<feature type="region of interest" description="Disordered" evidence="2">
    <location>
        <begin position="706"/>
        <end position="741"/>
    </location>
</feature>
<name>A0A9W7GZU8_HIBTR</name>
<comment type="caution">
    <text evidence="4">The sequence shown here is derived from an EMBL/GenBank/DDBJ whole genome shotgun (WGS) entry which is preliminary data.</text>
</comment>
<feature type="region of interest" description="Disordered" evidence="2">
    <location>
        <begin position="756"/>
        <end position="777"/>
    </location>
</feature>
<dbReference type="SUPFAM" id="SSF49879">
    <property type="entry name" value="SMAD/FHA domain"/>
    <property type="match status" value="1"/>
</dbReference>
<dbReference type="SMART" id="SM00240">
    <property type="entry name" value="FHA"/>
    <property type="match status" value="1"/>
</dbReference>
<feature type="region of interest" description="Disordered" evidence="2">
    <location>
        <begin position="1"/>
        <end position="35"/>
    </location>
</feature>
<evidence type="ECO:0000259" key="3">
    <source>
        <dbReference type="PROSITE" id="PS50006"/>
    </source>
</evidence>
<feature type="region of interest" description="Disordered" evidence="2">
    <location>
        <begin position="800"/>
        <end position="860"/>
    </location>
</feature>
<feature type="compositionally biased region" description="Polar residues" evidence="2">
    <location>
        <begin position="578"/>
        <end position="597"/>
    </location>
</feature>
<sequence>MATKEEEKPETPISSKTAISSQPKQNDTSSPSKLPLSPEQFIVSIAANISSQPLPTNDPNVWGVLTAISNNARKRHQGMNMLLTADEHCIGRLVKEKSFRIDSNSVSAVHCKIYRKRVTNEDTSVLLKDTSTNGTYLNWERLRKNSPEFKMQHGDIISFAAPPQHEIAFAFVYREVLSSVHPAEGVSAKRKADCADELTCENKRVKGIGIGAPEGPISLDDFRSLQRSNRELRKQLEDQVLTIDTLRNENRATVERHENAIKEIKESVAKSYLDQLKELQILLDVKQKELVEINRISAEQKHSIEDLNERLSASMQSCTEANERMKSQKASIAELKVQLDEEREQRREEREKATADLKAAVQRAQLEAQEELQRLSDVYLKRETEKKEVINKLEESLRQSSVQVEDLVAKLEDTRQKLVISENKVRQLESQLCEEQKASGNARKKVEELEHEMKGLRKELETEKAAREEAWAKVSALELEINAAMRDLDYERRKLKGARERIMLRETQLRAFYSTTEEISVLFAKQQEQLKAMQRTLEDEDNYENTSVDIDLNVPPNQNVNGTIVREKATTDYHENSTTRGGSATSAQRVNTSSDEASVTEKHDCGMRSQDGENTQEAEFTSADRSVKGVFCSDIDGVGTTPTLEGDAIGTERVLETESLGTEVEPNIDLNRCETLCGDTMQFDYESNAHESDERIQTTCPATSLHYQSNKTHETQKSTEDTEAGDTIRTADHGDNESPKIRDNVKDCAMALHEDSGLVAESQSTSSEGAPPRRNDERQALSEMIGIVAPDLKDQFVVAATSDSDSEGCADSEDGNYKIVAKSGSISDAETEGSNQADMNQKHGDLMDDDDETTGEDSLG</sequence>
<feature type="region of interest" description="Disordered" evidence="2">
    <location>
        <begin position="569"/>
        <end position="623"/>
    </location>
</feature>
<dbReference type="PANTHER" id="PTHR47458">
    <property type="entry name" value="SMAD/FHA DOMAIN-CONTAINING PROTEIN"/>
    <property type="match status" value="1"/>
</dbReference>
<feature type="compositionally biased region" description="Polar residues" evidence="2">
    <location>
        <begin position="12"/>
        <end position="32"/>
    </location>
</feature>